<protein>
    <recommendedName>
        <fullName evidence="1">Bro-N domain-containing protein</fullName>
    </recommendedName>
</protein>
<dbReference type="RefSeq" id="WP_268632996.1">
    <property type="nucleotide sequence ID" value="NZ_JAMDLY010000024.1"/>
</dbReference>
<dbReference type="EMBL" id="JAMDLY010000024">
    <property type="protein sequence ID" value="MCY9532920.1"/>
    <property type="molecule type" value="Genomic_DNA"/>
</dbReference>
<evidence type="ECO:0000313" key="3">
    <source>
        <dbReference type="Proteomes" id="UP001527090"/>
    </source>
</evidence>
<dbReference type="PANTHER" id="PTHR36180:SF2">
    <property type="entry name" value="BRO FAMILY PROTEIN"/>
    <property type="match status" value="1"/>
</dbReference>
<evidence type="ECO:0000259" key="1">
    <source>
        <dbReference type="PROSITE" id="PS51750"/>
    </source>
</evidence>
<dbReference type="Proteomes" id="UP001527090">
    <property type="component" value="Unassembled WGS sequence"/>
</dbReference>
<organism evidence="2 3">
    <name type="scientific">Paenibacillus alvei</name>
    <name type="common">Bacillus alvei</name>
    <dbReference type="NCBI Taxonomy" id="44250"/>
    <lineage>
        <taxon>Bacteria</taxon>
        <taxon>Bacillati</taxon>
        <taxon>Bacillota</taxon>
        <taxon>Bacilli</taxon>
        <taxon>Bacillales</taxon>
        <taxon>Paenibacillaceae</taxon>
        <taxon>Paenibacillus</taxon>
    </lineage>
</organism>
<feature type="domain" description="Bro-N" evidence="1">
    <location>
        <begin position="1"/>
        <end position="108"/>
    </location>
</feature>
<gene>
    <name evidence="2" type="ORF">M5X04_26790</name>
</gene>
<reference evidence="2 3" key="1">
    <citation type="submission" date="2022-05" db="EMBL/GenBank/DDBJ databases">
        <title>Genome Sequencing of Bee-Associated Microbes.</title>
        <authorList>
            <person name="Dunlap C."/>
        </authorList>
    </citation>
    <scope>NUCLEOTIDE SEQUENCE [LARGE SCALE GENOMIC DNA]</scope>
    <source>
        <strain evidence="2 3">NRRL NRS-750</strain>
    </source>
</reference>
<dbReference type="Pfam" id="PF02498">
    <property type="entry name" value="Bro-N"/>
    <property type="match status" value="1"/>
</dbReference>
<name>A0ABT4EGQ1_PAEAL</name>
<sequence length="264" mass="29957">METCDVTLCSNSAFGEIEVVLIDDSPWFGATKAATLLGYSNPQKAIRDHCTDKGCTIRSVLTGGGKQQVKFITEGNLYRLISRSKLPNAEQFESWVFDEVLPTIRKTGGYVANDELFIKTYLPHADEQTVLIFRATLETVRGLNDKIQTQQAEIEHKEAVIVGLVDEIDLATKRQILNRVVRKGGMKKVGSRWNELYKQFEMKYHINLGTRLSNYNTMNTPKLGGKLDYIDKVMGMIPELYEIACKIYERDIKELTEELYSISS</sequence>
<evidence type="ECO:0000313" key="2">
    <source>
        <dbReference type="EMBL" id="MCY9532920.1"/>
    </source>
</evidence>
<dbReference type="InterPro" id="IPR003497">
    <property type="entry name" value="BRO_N_domain"/>
</dbReference>
<accession>A0ABT4EGQ1</accession>
<dbReference type="SMART" id="SM01040">
    <property type="entry name" value="Bro-N"/>
    <property type="match status" value="1"/>
</dbReference>
<comment type="caution">
    <text evidence="2">The sequence shown here is derived from an EMBL/GenBank/DDBJ whole genome shotgun (WGS) entry which is preliminary data.</text>
</comment>
<keyword evidence="3" id="KW-1185">Reference proteome</keyword>
<dbReference type="PANTHER" id="PTHR36180">
    <property type="entry name" value="DNA-BINDING PROTEIN-RELATED-RELATED"/>
    <property type="match status" value="1"/>
</dbReference>
<proteinExistence type="predicted"/>
<dbReference type="PROSITE" id="PS51750">
    <property type="entry name" value="BRO_N"/>
    <property type="match status" value="1"/>
</dbReference>